<dbReference type="InterPro" id="IPR002908">
    <property type="entry name" value="Frataxin/CyaY"/>
</dbReference>
<evidence type="ECO:0000313" key="6">
    <source>
        <dbReference type="Proteomes" id="UP001219956"/>
    </source>
</evidence>
<accession>A0ABT5ITC2</accession>
<keyword evidence="6" id="KW-1185">Reference proteome</keyword>
<evidence type="ECO:0000256" key="2">
    <source>
        <dbReference type="ARBA" id="ARBA00022723"/>
    </source>
</evidence>
<keyword evidence="3 4" id="KW-0408">Iron</keyword>
<dbReference type="InterPro" id="IPR036524">
    <property type="entry name" value="Frataxin/CyaY_sf"/>
</dbReference>
<evidence type="ECO:0000256" key="1">
    <source>
        <dbReference type="ARBA" id="ARBA00008183"/>
    </source>
</evidence>
<reference evidence="5 6" key="1">
    <citation type="submission" date="2023-01" db="EMBL/GenBank/DDBJ databases">
        <title>Novel species of the genus Vogesella isolated from rivers.</title>
        <authorList>
            <person name="Lu H."/>
        </authorList>
    </citation>
    <scope>NUCLEOTIDE SEQUENCE [LARGE SCALE GENOMIC DNA]</scope>
    <source>
        <strain evidence="5 6">DC21W</strain>
    </source>
</reference>
<comment type="function">
    <text evidence="4">Involved in iron-sulfur (Fe-S) cluster assembly. May act as a regulator of Fe-S biogenesis.</text>
</comment>
<name>A0ABT5ITC2_9NEIS</name>
<dbReference type="Pfam" id="PF01491">
    <property type="entry name" value="Frataxin_Cyay"/>
    <property type="match status" value="1"/>
</dbReference>
<dbReference type="PROSITE" id="PS01344">
    <property type="entry name" value="FRATAXIN_1"/>
    <property type="match status" value="1"/>
</dbReference>
<dbReference type="PROSITE" id="PS50810">
    <property type="entry name" value="FRATAXIN_2"/>
    <property type="match status" value="1"/>
</dbReference>
<dbReference type="HAMAP" id="MF_00142">
    <property type="entry name" value="CyaY"/>
    <property type="match status" value="1"/>
</dbReference>
<evidence type="ECO:0000313" key="5">
    <source>
        <dbReference type="EMBL" id="MDC7715753.1"/>
    </source>
</evidence>
<dbReference type="SUPFAM" id="SSF55387">
    <property type="entry name" value="Frataxin/Nqo15-like"/>
    <property type="match status" value="1"/>
</dbReference>
<keyword evidence="2 4" id="KW-0479">Metal-binding</keyword>
<organism evidence="5 6">
    <name type="scientific">Vogesella aquatica</name>
    <dbReference type="NCBI Taxonomy" id="2984206"/>
    <lineage>
        <taxon>Bacteria</taxon>
        <taxon>Pseudomonadati</taxon>
        <taxon>Pseudomonadota</taxon>
        <taxon>Betaproteobacteria</taxon>
        <taxon>Neisseriales</taxon>
        <taxon>Chromobacteriaceae</taxon>
        <taxon>Vogesella</taxon>
    </lineage>
</organism>
<dbReference type="RefSeq" id="WP_227302119.1">
    <property type="nucleotide sequence ID" value="NZ_JAQQLF010000001.1"/>
</dbReference>
<dbReference type="Proteomes" id="UP001219956">
    <property type="component" value="Unassembled WGS sequence"/>
</dbReference>
<proteinExistence type="inferred from homology"/>
<evidence type="ECO:0000256" key="4">
    <source>
        <dbReference type="HAMAP-Rule" id="MF_00142"/>
    </source>
</evidence>
<dbReference type="Gene3D" id="3.30.920.10">
    <property type="entry name" value="Frataxin/CyaY"/>
    <property type="match status" value="1"/>
</dbReference>
<dbReference type="InterPro" id="IPR047584">
    <property type="entry name" value="CyaY"/>
</dbReference>
<dbReference type="PANTHER" id="PTHR16821">
    <property type="entry name" value="FRATAXIN"/>
    <property type="match status" value="1"/>
</dbReference>
<evidence type="ECO:0000256" key="3">
    <source>
        <dbReference type="ARBA" id="ARBA00023004"/>
    </source>
</evidence>
<dbReference type="NCBIfam" id="TIGR03421">
    <property type="entry name" value="FeS_CyaY"/>
    <property type="match status" value="1"/>
</dbReference>
<dbReference type="EMBL" id="JAQQLF010000001">
    <property type="protein sequence ID" value="MDC7715753.1"/>
    <property type="molecule type" value="Genomic_DNA"/>
</dbReference>
<protein>
    <recommendedName>
        <fullName evidence="4">Iron-sulfur cluster assembly protein CyaY</fullName>
    </recommendedName>
</protein>
<dbReference type="InterPro" id="IPR020895">
    <property type="entry name" value="Frataxin_CS"/>
</dbReference>
<sequence length="106" mass="11594">MTESDFLGLTDGLFRRIEDALEDAGLDTDCLINGNVMEIEFEDGAKIVVNRHVPNREMWIAAKSGGFHFALREDGQWLAARDGAEFGATLSQVVSAASGEAFRFVV</sequence>
<dbReference type="SMART" id="SM01219">
    <property type="entry name" value="Frataxin_Cyay"/>
    <property type="match status" value="1"/>
</dbReference>
<comment type="caution">
    <text evidence="5">The sequence shown here is derived from an EMBL/GenBank/DDBJ whole genome shotgun (WGS) entry which is preliminary data.</text>
</comment>
<comment type="similarity">
    <text evidence="1 4">Belongs to the frataxin family.</text>
</comment>
<dbReference type="PANTHER" id="PTHR16821:SF2">
    <property type="entry name" value="FRATAXIN, MITOCHONDRIAL"/>
    <property type="match status" value="1"/>
</dbReference>
<gene>
    <name evidence="4 5" type="primary">cyaY</name>
    <name evidence="5" type="ORF">PQU95_00775</name>
</gene>